<name>A0ABV6QGG3_9ACTN</name>
<protein>
    <submittedName>
        <fullName evidence="2">Molybdopterin-dependent oxidoreductase</fullName>
    </submittedName>
</protein>
<dbReference type="RefSeq" id="WP_380044335.1">
    <property type="nucleotide sequence ID" value="NZ_JBHLTC010000006.1"/>
</dbReference>
<sequence>MGLPPGQRRIEGFPRFGTHLSKPAPAVPADPVIEVRGAVAEEFDLPLASIWALPRKELPADFHCVAGWTATGLLWEGVPFETFYRALVEPALSPGTSITHVMCGGLDGFEAAVAIEDILADDVLIAQNLNGQPLDSDHGAPVRLVSPSQYGYMNVKHLSRINVLTTAPPNTDGPLLRSHPRARVWQEERHGLLPGRVVRPFYRPLINPIRRLSARGSSTPNP</sequence>
<dbReference type="InterPro" id="IPR036374">
    <property type="entry name" value="OxRdtase_Mopterin-bd_sf"/>
</dbReference>
<dbReference type="PANTHER" id="PTHR43032:SF4">
    <property type="entry name" value="OXIDOREDUCTASE MOLYBDOPTERIN-BINDING DOMAIN-CONTAINING PROTEIN"/>
    <property type="match status" value="1"/>
</dbReference>
<evidence type="ECO:0000313" key="3">
    <source>
        <dbReference type="Proteomes" id="UP001589890"/>
    </source>
</evidence>
<accession>A0ABV6QGG3</accession>
<dbReference type="PANTHER" id="PTHR43032">
    <property type="entry name" value="PROTEIN-METHIONINE-SULFOXIDE REDUCTASE"/>
    <property type="match status" value="1"/>
</dbReference>
<reference evidence="2 3" key="1">
    <citation type="submission" date="2024-09" db="EMBL/GenBank/DDBJ databases">
        <authorList>
            <person name="Sun Q."/>
            <person name="Mori K."/>
        </authorList>
    </citation>
    <scope>NUCLEOTIDE SEQUENCE [LARGE SCALE GENOMIC DNA]</scope>
    <source>
        <strain evidence="2 3">CGMCC 1.15906</strain>
    </source>
</reference>
<proteinExistence type="predicted"/>
<dbReference type="Pfam" id="PF00174">
    <property type="entry name" value="Oxidored_molyb"/>
    <property type="match status" value="1"/>
</dbReference>
<keyword evidence="3" id="KW-1185">Reference proteome</keyword>
<dbReference type="Gene3D" id="3.90.420.10">
    <property type="entry name" value="Oxidoreductase, molybdopterin-binding domain"/>
    <property type="match status" value="1"/>
</dbReference>
<evidence type="ECO:0000259" key="1">
    <source>
        <dbReference type="Pfam" id="PF00174"/>
    </source>
</evidence>
<evidence type="ECO:0000313" key="2">
    <source>
        <dbReference type="EMBL" id="MFC0623633.1"/>
    </source>
</evidence>
<dbReference type="Proteomes" id="UP001589890">
    <property type="component" value="Unassembled WGS sequence"/>
</dbReference>
<dbReference type="SUPFAM" id="SSF56524">
    <property type="entry name" value="Oxidoreductase molybdopterin-binding domain"/>
    <property type="match status" value="1"/>
</dbReference>
<dbReference type="InterPro" id="IPR000572">
    <property type="entry name" value="OxRdtase_Mopterin-bd_dom"/>
</dbReference>
<feature type="domain" description="Oxidoreductase molybdopterin-binding" evidence="1">
    <location>
        <begin position="31"/>
        <end position="169"/>
    </location>
</feature>
<comment type="caution">
    <text evidence="2">The sequence shown here is derived from an EMBL/GenBank/DDBJ whole genome shotgun (WGS) entry which is preliminary data.</text>
</comment>
<dbReference type="EMBL" id="JBHLTC010000006">
    <property type="protein sequence ID" value="MFC0623633.1"/>
    <property type="molecule type" value="Genomic_DNA"/>
</dbReference>
<gene>
    <name evidence="2" type="ORF">ACFFGN_06140</name>
</gene>
<organism evidence="2 3">
    <name type="scientific">Kribbella deserti</name>
    <dbReference type="NCBI Taxonomy" id="1926257"/>
    <lineage>
        <taxon>Bacteria</taxon>
        <taxon>Bacillati</taxon>
        <taxon>Actinomycetota</taxon>
        <taxon>Actinomycetes</taxon>
        <taxon>Propionibacteriales</taxon>
        <taxon>Kribbellaceae</taxon>
        <taxon>Kribbella</taxon>
    </lineage>
</organism>